<dbReference type="RefSeq" id="WP_036752095.1">
    <property type="nucleotide sequence ID" value="NZ_JAGSGC010000006.1"/>
</dbReference>
<gene>
    <name evidence="1" type="ORF">EA58_10690</name>
</gene>
<accession>A0A066RM08</accession>
<evidence type="ECO:0008006" key="3">
    <source>
        <dbReference type="Google" id="ProtNLM"/>
    </source>
</evidence>
<keyword evidence="2" id="KW-1185">Reference proteome</keyword>
<comment type="caution">
    <text evidence="1">The sequence shown here is derived from an EMBL/GenBank/DDBJ whole genome shotgun (WGS) entry which is preliminary data.</text>
</comment>
<dbReference type="OrthoDB" id="5867395at2"/>
<dbReference type="EMBL" id="JMIB01000021">
    <property type="protein sequence ID" value="KDM91485.1"/>
    <property type="molecule type" value="Genomic_DNA"/>
</dbReference>
<dbReference type="STRING" id="1654360.EA58_10690"/>
<evidence type="ECO:0000313" key="2">
    <source>
        <dbReference type="Proteomes" id="UP000027192"/>
    </source>
</evidence>
<dbReference type="Proteomes" id="UP000027192">
    <property type="component" value="Unassembled WGS sequence"/>
</dbReference>
<evidence type="ECO:0000313" key="1">
    <source>
        <dbReference type="EMBL" id="KDM91485.1"/>
    </source>
</evidence>
<reference evidence="1 2" key="1">
    <citation type="submission" date="2014-04" db="EMBL/GenBank/DDBJ databases">
        <title>Draft genome sequence of Photobacterium halotolerans S2753: a solonamide, ngercheumicin and holomycin producer.</title>
        <authorList>
            <person name="Machado H.R."/>
            <person name="Gram L."/>
        </authorList>
    </citation>
    <scope>NUCLEOTIDE SEQUENCE [LARGE SCALE GENOMIC DNA]</scope>
    <source>
        <strain evidence="1 2">S2753</strain>
    </source>
</reference>
<protein>
    <recommendedName>
        <fullName evidence="3">Knr4/Smi1-like domain-containing protein</fullName>
    </recommendedName>
</protein>
<organism evidence="1 2">
    <name type="scientific">Photobacterium galatheae</name>
    <dbReference type="NCBI Taxonomy" id="1654360"/>
    <lineage>
        <taxon>Bacteria</taxon>
        <taxon>Pseudomonadati</taxon>
        <taxon>Pseudomonadota</taxon>
        <taxon>Gammaproteobacteria</taxon>
        <taxon>Vibrionales</taxon>
        <taxon>Vibrionaceae</taxon>
        <taxon>Photobacterium</taxon>
    </lineage>
</organism>
<name>A0A066RM08_9GAMM</name>
<proteinExistence type="predicted"/>
<sequence length="165" mass="18657">MIDILAHLQKMGVEIERPSKPDFSEPTMPQNAYNVVKQYQKSIDFDLSIQFKPQYATGLEGDSQTLPLESLWGIEAGDDNIEQANETLNCLDADPDLYSIGLCYGSHHICISNAYPGVYLYTNGIEDPVFKLFENIDDFFRALAVEEDEPMDDPRLGTVKVNLRF</sequence>
<dbReference type="AlphaFoldDB" id="A0A066RM08"/>